<reference evidence="1" key="1">
    <citation type="submission" date="2020-04" db="EMBL/GenBank/DDBJ databases">
        <authorList>
            <person name="Alioto T."/>
            <person name="Alioto T."/>
            <person name="Gomez Garrido J."/>
        </authorList>
    </citation>
    <scope>NUCLEOTIDE SEQUENCE</scope>
    <source>
        <strain evidence="1">A484AB</strain>
    </source>
</reference>
<comment type="caution">
    <text evidence="1">The sequence shown here is derived from an EMBL/GenBank/DDBJ whole genome shotgun (WGS) entry which is preliminary data.</text>
</comment>
<keyword evidence="2" id="KW-1185">Reference proteome</keyword>
<proteinExistence type="predicted"/>
<dbReference type="AlphaFoldDB" id="A0A6S7FH29"/>
<sequence>MAEVEIIQPGEKEYSGSHFCKVCKKAYHAIPPCSTSTDEDEEGLESEFTSFFNQAGRHKTTSAPLAKRAKSGHEKTPMGFCLLCFKEGKAKFWLARGNPSSLSTHLAKAQRTTLNDAVSEGSPLAAEAKKAYQRQCAARSSA</sequence>
<name>A0A6S7FH29_PARCT</name>
<protein>
    <submittedName>
        <fullName evidence="1">Uncharacterized protein</fullName>
    </submittedName>
</protein>
<dbReference type="EMBL" id="CACRXK020000144">
    <property type="protein sequence ID" value="CAB3978825.1"/>
    <property type="molecule type" value="Genomic_DNA"/>
</dbReference>
<accession>A0A6S7FH29</accession>
<dbReference type="OrthoDB" id="7699963at2759"/>
<evidence type="ECO:0000313" key="2">
    <source>
        <dbReference type="Proteomes" id="UP001152795"/>
    </source>
</evidence>
<gene>
    <name evidence="1" type="ORF">PACLA_8A054258</name>
</gene>
<dbReference type="Proteomes" id="UP001152795">
    <property type="component" value="Unassembled WGS sequence"/>
</dbReference>
<organism evidence="1 2">
    <name type="scientific">Paramuricea clavata</name>
    <name type="common">Red gorgonian</name>
    <name type="synonym">Violescent sea-whip</name>
    <dbReference type="NCBI Taxonomy" id="317549"/>
    <lineage>
        <taxon>Eukaryota</taxon>
        <taxon>Metazoa</taxon>
        <taxon>Cnidaria</taxon>
        <taxon>Anthozoa</taxon>
        <taxon>Octocorallia</taxon>
        <taxon>Malacalcyonacea</taxon>
        <taxon>Plexauridae</taxon>
        <taxon>Paramuricea</taxon>
    </lineage>
</organism>
<evidence type="ECO:0000313" key="1">
    <source>
        <dbReference type="EMBL" id="CAB3978825.1"/>
    </source>
</evidence>